<name>A0A7U9CQC2_PSEFL</name>
<dbReference type="PANTHER" id="PTHR38733">
    <property type="entry name" value="PROTEIN MCRC"/>
    <property type="match status" value="1"/>
</dbReference>
<evidence type="ECO:0000313" key="1">
    <source>
        <dbReference type="EMBL" id="EJZ59565.1"/>
    </source>
</evidence>
<organism evidence="1 2">
    <name type="scientific">Pseudomonas fluorescens R124</name>
    <dbReference type="NCBI Taxonomy" id="743713"/>
    <lineage>
        <taxon>Bacteria</taxon>
        <taxon>Pseudomonadati</taxon>
        <taxon>Pseudomonadota</taxon>
        <taxon>Gammaproteobacteria</taxon>
        <taxon>Pseudomonadales</taxon>
        <taxon>Pseudomonadaceae</taxon>
        <taxon>Pseudomonas</taxon>
    </lineage>
</organism>
<dbReference type="EMBL" id="CM001561">
    <property type="protein sequence ID" value="EJZ59565.1"/>
    <property type="molecule type" value="Genomic_DNA"/>
</dbReference>
<protein>
    <submittedName>
        <fullName evidence="1">McrB</fullName>
    </submittedName>
</protein>
<dbReference type="PANTHER" id="PTHR38733:SF1">
    <property type="entry name" value="TYPE IV METHYL-DIRECTED RESTRICTION ENZYME ECOKMCRBC"/>
    <property type="match status" value="1"/>
</dbReference>
<sequence length="421" mass="47416">MPEVTTWEGMPIQLPPDIEPRWFADRLIQLTDSAPFTAFRWKRGGLHAAEVVGCVQLGRIRINILPKLDTPKLDRDKSFLLNLLRSAGYLSYLHQGEAEVRAETSDPLEAMISEAATEMAYALRKGYPKRYEEECEDSPVLRGRIDFTRLSTRLPGSAAIPIQHSPLSTNNQLAKTVKGIATFLHQITRSAVNRQRLGGILTSLSLVNNKTVSVAQVDSITLSAYETHWSKTLHIGRLLLSGQSPDPTFGGSNQAFSLLFPMQHLYERALRKILATVIDDNSLHLNSRSEPMFLFVDTDDQSGVIRLRPDYIFSREDKPVAIADAKWKRASDKGPAHGIKREDFYQIHAYLTRYKVSEAVILIPKAPWMSEKWTKNYRDANTNARVHLVGVDIEGLVSRDPKKRNASYKLLTEMLGNVLPT</sequence>
<evidence type="ECO:0000313" key="2">
    <source>
        <dbReference type="Proteomes" id="UP000006045"/>
    </source>
</evidence>
<dbReference type="OrthoDB" id="307209at2"/>
<dbReference type="Pfam" id="PF10117">
    <property type="entry name" value="McrBC"/>
    <property type="match status" value="1"/>
</dbReference>
<dbReference type="InterPro" id="IPR019292">
    <property type="entry name" value="McrC"/>
</dbReference>
<reference evidence="1 2" key="1">
    <citation type="submission" date="2012-08" db="EMBL/GenBank/DDBJ databases">
        <title>The genome of cave-isolated P. fluorescens strain R124 demonstrates phenotypic adaptation to the mineral environment.</title>
        <authorList>
            <person name="Barton M.D."/>
            <person name="Petronio M."/>
            <person name="Giarrizzo J.G."/>
            <person name="Bowling B.V."/>
            <person name="Barton H.A."/>
        </authorList>
    </citation>
    <scope>NUCLEOTIDE SEQUENCE [LARGE SCALE GENOMIC DNA]</scope>
    <source>
        <strain evidence="1 2">R124</strain>
    </source>
</reference>
<dbReference type="Proteomes" id="UP000006045">
    <property type="component" value="Chromosome"/>
</dbReference>
<proteinExistence type="predicted"/>
<accession>A0A7U9CQC2</accession>
<gene>
    <name evidence="1" type="primary">mcrB</name>
    <name evidence="1" type="ORF">I1A_003917</name>
</gene>
<dbReference type="AlphaFoldDB" id="A0A7U9CQC2"/>